<name>A0A9P3LM61_9APHY</name>
<accession>A0A9P3LM61</accession>
<dbReference type="Proteomes" id="UP000703269">
    <property type="component" value="Unassembled WGS sequence"/>
</dbReference>
<organism evidence="1 2">
    <name type="scientific">Phanerochaete sordida</name>
    <dbReference type="NCBI Taxonomy" id="48140"/>
    <lineage>
        <taxon>Eukaryota</taxon>
        <taxon>Fungi</taxon>
        <taxon>Dikarya</taxon>
        <taxon>Basidiomycota</taxon>
        <taxon>Agaricomycotina</taxon>
        <taxon>Agaricomycetes</taxon>
        <taxon>Polyporales</taxon>
        <taxon>Phanerochaetaceae</taxon>
        <taxon>Phanerochaete</taxon>
    </lineage>
</organism>
<dbReference type="AlphaFoldDB" id="A0A9P3LM61"/>
<dbReference type="OrthoDB" id="2804421at2759"/>
<keyword evidence="2" id="KW-1185">Reference proteome</keyword>
<sequence>MQTSKAAEVPEELFKQILWHAYECGREAAFLSPQTKRPLSACSTVCRYWARMARRQLFRHMVLASLDDVKRLCAILDAPVLPGLEHVKELLEHLCAKTSNNGPPWHHLVFLTVLPKLQKGMHLQVTIRGSSRETWRTLNPSLPRALPGSIMPVHYLHIDHAHFPDGRALARLLLSVPQLEELETRKVVFNVQPTYADFLSPPFGLKLSTICSDDLSLCLALIPRLLGNAPQDGVRLKVERTARMILEEGDLATLDALFGLFRATPAVFRLSYRHGRILPAGPLVTFLRLSMLVNDTQGLREKAAPYVAPPIIAVLEPAPPGLRRLGIEETEAQERPAVMYVRMVYIDLVEEALSHLAFELCDEQLWTRLAETAVRFRHLRAVEVTSSTRAEVRKWAYTLRLTNAAFHALIKDDKFRYHLLDVSANPAAPRTSARVETTIPALAQKYSLDDLPKETHGTFSRIVMPRVLQELGRFRPFSEPCPTGLHRMMCSMAAYESLRVNDVVAVRLAKGRIRDWQSGFGTAAIQCMALAVDHVTTTMRDRGMTDDAIRAALSGYIQKQLGPSSEHSACSCRRFWWWYHDGGHAKRSFGGPLVLYAFSHHIIAAGGTQILRQERRGPWRGPAQGALVLSVLAAQRALQAYSTGTFEEPPSFSASSWRDGWHYLGKSAHTSRMPTAHLDKVVPQLTIHEWHHLVHRALAVRGYVDITMASPKGKQREDPAKDLMGTLWDGILGVPDDPLLSASPVAESVKVGRIVPRAVTADESREPSSGGSSQTCGFVFF</sequence>
<evidence type="ECO:0000313" key="1">
    <source>
        <dbReference type="EMBL" id="GJE99027.1"/>
    </source>
</evidence>
<protein>
    <recommendedName>
        <fullName evidence="3">F-box domain-containing protein</fullName>
    </recommendedName>
</protein>
<reference evidence="1 2" key="1">
    <citation type="submission" date="2021-08" db="EMBL/GenBank/DDBJ databases">
        <title>Draft Genome Sequence of Phanerochaete sordida strain YK-624.</title>
        <authorList>
            <person name="Mori T."/>
            <person name="Dohra H."/>
            <person name="Suzuki T."/>
            <person name="Kawagishi H."/>
            <person name="Hirai H."/>
        </authorList>
    </citation>
    <scope>NUCLEOTIDE SEQUENCE [LARGE SCALE GENOMIC DNA]</scope>
    <source>
        <strain evidence="1 2">YK-624</strain>
    </source>
</reference>
<evidence type="ECO:0008006" key="3">
    <source>
        <dbReference type="Google" id="ProtNLM"/>
    </source>
</evidence>
<evidence type="ECO:0000313" key="2">
    <source>
        <dbReference type="Proteomes" id="UP000703269"/>
    </source>
</evidence>
<gene>
    <name evidence="1" type="ORF">PsYK624_152650</name>
</gene>
<comment type="caution">
    <text evidence="1">The sequence shown here is derived from an EMBL/GenBank/DDBJ whole genome shotgun (WGS) entry which is preliminary data.</text>
</comment>
<proteinExistence type="predicted"/>
<dbReference type="EMBL" id="BPQB01000099">
    <property type="protein sequence ID" value="GJE99027.1"/>
    <property type="molecule type" value="Genomic_DNA"/>
</dbReference>